<name>A0A2V1D6D8_9PLEO</name>
<dbReference type="InterPro" id="IPR036188">
    <property type="entry name" value="FAD/NAD-bd_sf"/>
</dbReference>
<organism evidence="3 4">
    <name type="scientific">Periconia macrospinosa</name>
    <dbReference type="NCBI Taxonomy" id="97972"/>
    <lineage>
        <taxon>Eukaryota</taxon>
        <taxon>Fungi</taxon>
        <taxon>Dikarya</taxon>
        <taxon>Ascomycota</taxon>
        <taxon>Pezizomycotina</taxon>
        <taxon>Dothideomycetes</taxon>
        <taxon>Pleosporomycetidae</taxon>
        <taxon>Pleosporales</taxon>
        <taxon>Massarineae</taxon>
        <taxon>Periconiaceae</taxon>
        <taxon>Periconia</taxon>
    </lineage>
</organism>
<accession>A0A2V1D6D8</accession>
<feature type="region of interest" description="Disordered" evidence="2">
    <location>
        <begin position="1"/>
        <end position="27"/>
    </location>
</feature>
<keyword evidence="4" id="KW-1185">Reference proteome</keyword>
<dbReference type="InterPro" id="IPR050982">
    <property type="entry name" value="Auxin_biosynth/cation_transpt"/>
</dbReference>
<dbReference type="GO" id="GO:0050660">
    <property type="term" value="F:flavin adenine dinucleotide binding"/>
    <property type="evidence" value="ECO:0007669"/>
    <property type="project" value="TreeGrafter"/>
</dbReference>
<dbReference type="Gene3D" id="3.50.50.60">
    <property type="entry name" value="FAD/NAD(P)-binding domain"/>
    <property type="match status" value="2"/>
</dbReference>
<evidence type="ECO:0000256" key="1">
    <source>
        <dbReference type="ARBA" id="ARBA00023002"/>
    </source>
</evidence>
<dbReference type="STRING" id="97972.A0A2V1D6D8"/>
<dbReference type="GO" id="GO:0004497">
    <property type="term" value="F:monooxygenase activity"/>
    <property type="evidence" value="ECO:0007669"/>
    <property type="project" value="TreeGrafter"/>
</dbReference>
<dbReference type="AlphaFoldDB" id="A0A2V1D6D8"/>
<reference evidence="3 4" key="1">
    <citation type="journal article" date="2018" name="Sci. Rep.">
        <title>Comparative genomics provides insights into the lifestyle and reveals functional heterogeneity of dark septate endophytic fungi.</title>
        <authorList>
            <person name="Knapp D.G."/>
            <person name="Nemeth J.B."/>
            <person name="Barry K."/>
            <person name="Hainaut M."/>
            <person name="Henrissat B."/>
            <person name="Johnson J."/>
            <person name="Kuo A."/>
            <person name="Lim J.H.P."/>
            <person name="Lipzen A."/>
            <person name="Nolan M."/>
            <person name="Ohm R.A."/>
            <person name="Tamas L."/>
            <person name="Grigoriev I.V."/>
            <person name="Spatafora J.W."/>
            <person name="Nagy L.G."/>
            <person name="Kovacs G.M."/>
        </authorList>
    </citation>
    <scope>NUCLEOTIDE SEQUENCE [LARGE SCALE GENOMIC DNA]</scope>
    <source>
        <strain evidence="3 4">DSE2036</strain>
    </source>
</reference>
<protein>
    <submittedName>
        <fullName evidence="3">FAD/NAD(P)-binding domain-containing protein</fullName>
    </submittedName>
</protein>
<keyword evidence="1" id="KW-0560">Oxidoreductase</keyword>
<dbReference type="SUPFAM" id="SSF51905">
    <property type="entry name" value="FAD/NAD(P)-binding domain"/>
    <property type="match status" value="1"/>
</dbReference>
<sequence>MTTPSYTEYPPKADLRNVSKPLPKVPPGTVNPASMDSSVIMACAKSAVDTFNTALSSNDIEKLSGCFYEQTYWRDIVALTSHLRTIYSPRIVASALLETINLRGLEGKFEMADDPNFAVMGPFMMFIDCGVSFTTTSPALRCAGKMVLLPVNVAGAVVWKIWVLSTWVEDLIQYPENKKLLSLPAKDLSEGVVITTDVLVIGAGTSGLMTAAQLKAYGIESVVLDHNANIGDNWAKRYDSLKFHVPTSNCEMPYIRYPEKLQSPYRLSKDDVAEHLQQYAKNLHLNVITSATIQTTVFTVTEKVWTVHIEIVGRKEVKTIRSKHMVQATGLGSGKPHLPSIKDKGLYKGLRIHSAEYRNTQQLKERGVKTVAIIGSANTAFDVMRDCWEAGLSTTMIVRSPTYIFPYDYVMDPHGIGAYDKLPLEAADRLLNTFPSMLDGQFSHGLFAHLASQEPERYRGLSEAGFPVLDSRDPSVNVLHHLFERGGGHYIDVGGTDLIAEGKVHVRGMVEPVAYTETGLRLSDNSLLEADAIVWCTGFADKNVRETARELLGRVKEISGQEDLLGPEEISARLDATWGVDAEGEVRGVWKRHLQMENFWVVGGTIQHQRWWSRPMVQQIKLALEGVLPPAYRHTPS</sequence>
<dbReference type="Pfam" id="PF13738">
    <property type="entry name" value="Pyr_redox_3"/>
    <property type="match status" value="1"/>
</dbReference>
<dbReference type="Proteomes" id="UP000244855">
    <property type="component" value="Unassembled WGS sequence"/>
</dbReference>
<evidence type="ECO:0000313" key="4">
    <source>
        <dbReference type="Proteomes" id="UP000244855"/>
    </source>
</evidence>
<dbReference type="OrthoDB" id="74360at2759"/>
<evidence type="ECO:0000313" key="3">
    <source>
        <dbReference type="EMBL" id="PVH93133.1"/>
    </source>
</evidence>
<evidence type="ECO:0000256" key="2">
    <source>
        <dbReference type="SAM" id="MobiDB-lite"/>
    </source>
</evidence>
<dbReference type="EMBL" id="KZ805613">
    <property type="protein sequence ID" value="PVH93133.1"/>
    <property type="molecule type" value="Genomic_DNA"/>
</dbReference>
<gene>
    <name evidence="3" type="ORF">DM02DRAFT_677046</name>
</gene>
<proteinExistence type="predicted"/>
<dbReference type="PANTHER" id="PTHR43539">
    <property type="entry name" value="FLAVIN-BINDING MONOOXYGENASE-LIKE PROTEIN (AFU_ORTHOLOGUE AFUA_4G09220)"/>
    <property type="match status" value="1"/>
</dbReference>
<dbReference type="PANTHER" id="PTHR43539:SF68">
    <property type="entry name" value="FLAVIN-BINDING MONOOXYGENASE-LIKE PROTEIN (AFU_ORTHOLOGUE AFUA_4G09220)"/>
    <property type="match status" value="1"/>
</dbReference>